<proteinExistence type="predicted"/>
<dbReference type="Proteomes" id="UP000003179">
    <property type="component" value="Unassembled WGS sequence"/>
</dbReference>
<accession>A0ABP2K7K6</accession>
<organism evidence="1 2">
    <name type="scientific">Cutibacterium modestum HL044PA1</name>
    <dbReference type="NCBI Taxonomy" id="765109"/>
    <lineage>
        <taxon>Bacteria</taxon>
        <taxon>Bacillati</taxon>
        <taxon>Actinomycetota</taxon>
        <taxon>Actinomycetes</taxon>
        <taxon>Propionibacteriales</taxon>
        <taxon>Propionibacteriaceae</taxon>
        <taxon>Cutibacterium</taxon>
        <taxon>Cutibacterium modestum</taxon>
    </lineage>
</organism>
<reference evidence="1" key="1">
    <citation type="submission" date="2010-08" db="EMBL/GenBank/DDBJ databases">
        <authorList>
            <person name="Weinstock G."/>
            <person name="Sodergren E."/>
            <person name="Clifton S."/>
            <person name="Fulton L."/>
            <person name="Fulton B."/>
            <person name="Courtney L."/>
            <person name="Fronick C."/>
            <person name="Harrison M."/>
            <person name="Strong C."/>
            <person name="Farmer C."/>
            <person name="Delahaunty K."/>
            <person name="Markovic C."/>
            <person name="Hall O."/>
            <person name="Minx P."/>
            <person name="Tomlinson C."/>
            <person name="Mitreva M."/>
            <person name="Hou S."/>
            <person name="Chen J."/>
            <person name="Wollam A."/>
            <person name="Pepin K.H."/>
            <person name="Johnson M."/>
            <person name="Bhonagiri V."/>
            <person name="Zhang X."/>
            <person name="Suruliraj S."/>
            <person name="Warren W."/>
            <person name="Chinwalla A."/>
            <person name="Mardis E.R."/>
            <person name="Wilson R.K."/>
        </authorList>
    </citation>
    <scope>NUCLEOTIDE SEQUENCE [LARGE SCALE GENOMIC DNA]</scope>
    <source>
        <strain evidence="1">HL044PA1</strain>
    </source>
</reference>
<sequence length="53" mass="5549">MDLGGLRRLRCGAELLGFDAVATLNEEARGGGRAVGIATLTLWACSLPCLGFR</sequence>
<name>A0ABP2K7K6_9ACTN</name>
<comment type="caution">
    <text evidence="1">The sequence shown here is derived from an EMBL/GenBank/DDBJ whole genome shotgun (WGS) entry which is preliminary data.</text>
</comment>
<protein>
    <submittedName>
        <fullName evidence="1">Uncharacterized protein</fullName>
    </submittedName>
</protein>
<evidence type="ECO:0000313" key="1">
    <source>
        <dbReference type="EMBL" id="EFS91586.1"/>
    </source>
</evidence>
<evidence type="ECO:0000313" key="2">
    <source>
        <dbReference type="Proteomes" id="UP000003179"/>
    </source>
</evidence>
<dbReference type="EMBL" id="ADZU01000034">
    <property type="protein sequence ID" value="EFS91586.1"/>
    <property type="molecule type" value="Genomic_DNA"/>
</dbReference>
<gene>
    <name evidence="1" type="ORF">HMPREF9607_02092</name>
</gene>
<keyword evidence="2" id="KW-1185">Reference proteome</keyword>